<feature type="transmembrane region" description="Helical" evidence="1">
    <location>
        <begin position="79"/>
        <end position="99"/>
    </location>
</feature>
<organism evidence="3 4">
    <name type="scientific">Thalassomonas haliotis</name>
    <dbReference type="NCBI Taxonomy" id="485448"/>
    <lineage>
        <taxon>Bacteria</taxon>
        <taxon>Pseudomonadati</taxon>
        <taxon>Pseudomonadota</taxon>
        <taxon>Gammaproteobacteria</taxon>
        <taxon>Alteromonadales</taxon>
        <taxon>Colwelliaceae</taxon>
        <taxon>Thalassomonas</taxon>
    </lineage>
</organism>
<dbReference type="Proteomes" id="UP001215231">
    <property type="component" value="Chromosome"/>
</dbReference>
<name>A0ABY7VIP1_9GAMM</name>
<dbReference type="InterPro" id="IPR003675">
    <property type="entry name" value="Rce1/LyrA-like_dom"/>
</dbReference>
<reference evidence="3 4" key="1">
    <citation type="journal article" date="2022" name="Mar. Drugs">
        <title>Bioassay-Guided Fractionation Leads to the Detection of Cholic Acid Generated by the Rare Thalassomonas sp.</title>
        <authorList>
            <person name="Pheiffer F."/>
            <person name="Schneider Y.K."/>
            <person name="Hansen E.H."/>
            <person name="Andersen J.H."/>
            <person name="Isaksson J."/>
            <person name="Busche T."/>
            <person name="R C."/>
            <person name="Kalinowski J."/>
            <person name="Zyl L.V."/>
            <person name="Trindade M."/>
        </authorList>
    </citation>
    <scope>NUCLEOTIDE SEQUENCE [LARGE SCALE GENOMIC DNA]</scope>
    <source>
        <strain evidence="3 4">A5K-61T</strain>
    </source>
</reference>
<evidence type="ECO:0000313" key="4">
    <source>
        <dbReference type="Proteomes" id="UP001215231"/>
    </source>
</evidence>
<evidence type="ECO:0000313" key="3">
    <source>
        <dbReference type="EMBL" id="WDE13326.1"/>
    </source>
</evidence>
<proteinExistence type="predicted"/>
<feature type="transmembrane region" description="Helical" evidence="1">
    <location>
        <begin position="12"/>
        <end position="31"/>
    </location>
</feature>
<keyword evidence="3" id="KW-0645">Protease</keyword>
<dbReference type="GO" id="GO:0008237">
    <property type="term" value="F:metallopeptidase activity"/>
    <property type="evidence" value="ECO:0007669"/>
    <property type="project" value="UniProtKB-KW"/>
</dbReference>
<keyword evidence="3" id="KW-0378">Hydrolase</keyword>
<keyword evidence="4" id="KW-1185">Reference proteome</keyword>
<dbReference type="PANTHER" id="PTHR36435:SF1">
    <property type="entry name" value="CAAX AMINO TERMINAL PROTEASE FAMILY PROTEIN"/>
    <property type="match status" value="1"/>
</dbReference>
<gene>
    <name evidence="3" type="ORF">H3N35_07770</name>
</gene>
<dbReference type="RefSeq" id="WP_274053679.1">
    <property type="nucleotide sequence ID" value="NZ_CP059693.1"/>
</dbReference>
<keyword evidence="3" id="KW-0482">Metalloprotease</keyword>
<evidence type="ECO:0000256" key="1">
    <source>
        <dbReference type="SAM" id="Phobius"/>
    </source>
</evidence>
<keyword evidence="1" id="KW-1133">Transmembrane helix</keyword>
<feature type="domain" description="CAAX prenyl protease 2/Lysostaphin resistance protein A-like" evidence="2">
    <location>
        <begin position="52"/>
        <end position="141"/>
    </location>
</feature>
<feature type="transmembrane region" description="Helical" evidence="1">
    <location>
        <begin position="51"/>
        <end position="72"/>
    </location>
</feature>
<dbReference type="Pfam" id="PF02517">
    <property type="entry name" value="Rce1-like"/>
    <property type="match status" value="1"/>
</dbReference>
<keyword evidence="1" id="KW-0812">Transmembrane</keyword>
<sequence>MLKLSSKSDFDFRKTIFAFFLLYQVAMYVLYTQTTFLHDELKDSLALLHDANIWLFGVAVILLAPIIEEFIFRRVLFNFLLRINTVIAILISSFLWALVHFKTNLLVFFMLFTLGGILALTRIKSKSIRLPVLLHAINNALFLFVLKVFYI</sequence>
<dbReference type="EMBL" id="CP059693">
    <property type="protein sequence ID" value="WDE13326.1"/>
    <property type="molecule type" value="Genomic_DNA"/>
</dbReference>
<feature type="transmembrane region" description="Helical" evidence="1">
    <location>
        <begin position="130"/>
        <end position="150"/>
    </location>
</feature>
<evidence type="ECO:0000259" key="2">
    <source>
        <dbReference type="Pfam" id="PF02517"/>
    </source>
</evidence>
<feature type="transmembrane region" description="Helical" evidence="1">
    <location>
        <begin position="105"/>
        <end position="123"/>
    </location>
</feature>
<dbReference type="PANTHER" id="PTHR36435">
    <property type="entry name" value="SLR1288 PROTEIN"/>
    <property type="match status" value="1"/>
</dbReference>
<keyword evidence="1" id="KW-0472">Membrane</keyword>
<accession>A0ABY7VIP1</accession>
<dbReference type="InterPro" id="IPR052710">
    <property type="entry name" value="CAAX_protease"/>
</dbReference>
<protein>
    <submittedName>
        <fullName evidence="3">CPBP family intramembrane metalloprotease</fullName>
    </submittedName>
</protein>